<keyword evidence="6 9" id="KW-1133">Transmembrane helix</keyword>
<reference evidence="10 11" key="1">
    <citation type="submission" date="2020-07" db="EMBL/GenBank/DDBJ databases">
        <authorList>
            <person name="Li M."/>
        </authorList>
    </citation>
    <scope>NUCLEOTIDE SEQUENCE [LARGE SCALE GENOMIC DNA]</scope>
    <source>
        <strain evidence="10 11">DSM 23284</strain>
    </source>
</reference>
<dbReference type="Proteomes" id="UP000559404">
    <property type="component" value="Unassembled WGS sequence"/>
</dbReference>
<keyword evidence="7 9" id="KW-0472">Membrane</keyword>
<evidence type="ECO:0000256" key="1">
    <source>
        <dbReference type="ARBA" id="ARBA00004651"/>
    </source>
</evidence>
<comment type="similarity">
    <text evidence="2 8">Belongs to the MIP/aquaporin (TC 1.A.8) family.</text>
</comment>
<organism evidence="10 11">
    <name type="scientific">Stappia taiwanensis</name>
    <dbReference type="NCBI Taxonomy" id="992267"/>
    <lineage>
        <taxon>Bacteria</taxon>
        <taxon>Pseudomonadati</taxon>
        <taxon>Pseudomonadota</taxon>
        <taxon>Alphaproteobacteria</taxon>
        <taxon>Hyphomicrobiales</taxon>
        <taxon>Stappiaceae</taxon>
        <taxon>Stappia</taxon>
    </lineage>
</organism>
<dbReference type="RefSeq" id="WP_181761210.1">
    <property type="nucleotide sequence ID" value="NZ_BMCR01000007.1"/>
</dbReference>
<dbReference type="PROSITE" id="PS51257">
    <property type="entry name" value="PROKAR_LIPOPROTEIN"/>
    <property type="match status" value="1"/>
</dbReference>
<dbReference type="PRINTS" id="PR00783">
    <property type="entry name" value="MINTRINSICP"/>
</dbReference>
<dbReference type="GO" id="GO:0015250">
    <property type="term" value="F:water channel activity"/>
    <property type="evidence" value="ECO:0007669"/>
    <property type="project" value="TreeGrafter"/>
</dbReference>
<comment type="caution">
    <text evidence="10">The sequence shown here is derived from an EMBL/GenBank/DDBJ whole genome shotgun (WGS) entry which is preliminary data.</text>
</comment>
<feature type="transmembrane region" description="Helical" evidence="9">
    <location>
        <begin position="124"/>
        <end position="150"/>
    </location>
</feature>
<evidence type="ECO:0000256" key="5">
    <source>
        <dbReference type="ARBA" id="ARBA00022692"/>
    </source>
</evidence>
<dbReference type="InterPro" id="IPR034294">
    <property type="entry name" value="Aquaporin_transptr"/>
</dbReference>
<evidence type="ECO:0000256" key="7">
    <source>
        <dbReference type="ARBA" id="ARBA00023136"/>
    </source>
</evidence>
<dbReference type="GO" id="GO:0005886">
    <property type="term" value="C:plasma membrane"/>
    <property type="evidence" value="ECO:0007669"/>
    <property type="project" value="UniProtKB-SubCell"/>
</dbReference>
<evidence type="ECO:0000256" key="8">
    <source>
        <dbReference type="RuleBase" id="RU000477"/>
    </source>
</evidence>
<sequence>MKKPIAEFIGTFTLVFFGCGAAVIAGMGTGPTAIDILGIAFAFGLAIVAMAYGIGMISGCHVNPAVSFGVFLAGRMPLSELVGYVVSQVLGAIAGAAVLALILSGKTSGWDGSLGQNGWGAGYLGEYGVVSALVFETVATFLFLVCILGVTQKGAPNHLAGLAIGLTLTAIHIVGINVTGVSVNPARSIGPALIGAGSNPQAVVQLWLFIVAPLLGAAGAGLLFKSGLLAPDES</sequence>
<dbReference type="SUPFAM" id="SSF81338">
    <property type="entry name" value="Aquaporin-like"/>
    <property type="match status" value="1"/>
</dbReference>
<dbReference type="PANTHER" id="PTHR19139:SF199">
    <property type="entry name" value="MIP17260P"/>
    <property type="match status" value="1"/>
</dbReference>
<keyword evidence="4" id="KW-1003">Cell membrane</keyword>
<evidence type="ECO:0000256" key="2">
    <source>
        <dbReference type="ARBA" id="ARBA00006175"/>
    </source>
</evidence>
<reference evidence="10 11" key="2">
    <citation type="submission" date="2020-08" db="EMBL/GenBank/DDBJ databases">
        <title>Stappia taiwanensis sp. nov., isolated from a coastal thermal spring.</title>
        <authorList>
            <person name="Kampfer P."/>
        </authorList>
    </citation>
    <scope>NUCLEOTIDE SEQUENCE [LARGE SCALE GENOMIC DNA]</scope>
    <source>
        <strain evidence="10 11">DSM 23284</strain>
    </source>
</reference>
<comment type="subcellular location">
    <subcellularLocation>
        <location evidence="1">Cell membrane</location>
        <topology evidence="1">Multi-pass membrane protein</topology>
    </subcellularLocation>
</comment>
<keyword evidence="5 8" id="KW-0812">Transmembrane</keyword>
<keyword evidence="11" id="KW-1185">Reference proteome</keyword>
<dbReference type="InterPro" id="IPR023271">
    <property type="entry name" value="Aquaporin-like"/>
</dbReference>
<keyword evidence="3 8" id="KW-0813">Transport</keyword>
<dbReference type="EMBL" id="JACEON010000015">
    <property type="protein sequence ID" value="MBA4613009.1"/>
    <property type="molecule type" value="Genomic_DNA"/>
</dbReference>
<feature type="transmembrane region" description="Helical" evidence="9">
    <location>
        <begin position="81"/>
        <end position="104"/>
    </location>
</feature>
<feature type="transmembrane region" description="Helical" evidence="9">
    <location>
        <begin position="162"/>
        <end position="183"/>
    </location>
</feature>
<dbReference type="Pfam" id="PF00230">
    <property type="entry name" value="MIP"/>
    <property type="match status" value="1"/>
</dbReference>
<accession>A0A838XP26</accession>
<evidence type="ECO:0000256" key="6">
    <source>
        <dbReference type="ARBA" id="ARBA00022989"/>
    </source>
</evidence>
<dbReference type="PROSITE" id="PS00221">
    <property type="entry name" value="MIP"/>
    <property type="match status" value="1"/>
</dbReference>
<feature type="transmembrane region" description="Helical" evidence="9">
    <location>
        <begin position="12"/>
        <end position="30"/>
    </location>
</feature>
<evidence type="ECO:0000313" key="11">
    <source>
        <dbReference type="Proteomes" id="UP000559404"/>
    </source>
</evidence>
<evidence type="ECO:0000256" key="3">
    <source>
        <dbReference type="ARBA" id="ARBA00022448"/>
    </source>
</evidence>
<dbReference type="InterPro" id="IPR000425">
    <property type="entry name" value="MIP"/>
</dbReference>
<protein>
    <submittedName>
        <fullName evidence="10">Aquaporin</fullName>
    </submittedName>
</protein>
<evidence type="ECO:0000313" key="10">
    <source>
        <dbReference type="EMBL" id="MBA4613009.1"/>
    </source>
</evidence>
<dbReference type="InterPro" id="IPR022357">
    <property type="entry name" value="MIP_CS"/>
</dbReference>
<evidence type="ECO:0000256" key="9">
    <source>
        <dbReference type="SAM" id="Phobius"/>
    </source>
</evidence>
<gene>
    <name evidence="10" type="ORF">H1W37_15205</name>
</gene>
<name>A0A838XP26_9HYPH</name>
<dbReference type="PANTHER" id="PTHR19139">
    <property type="entry name" value="AQUAPORIN TRANSPORTER"/>
    <property type="match status" value="1"/>
</dbReference>
<proteinExistence type="inferred from homology"/>
<dbReference type="Gene3D" id="1.20.1080.10">
    <property type="entry name" value="Glycerol uptake facilitator protein"/>
    <property type="match status" value="1"/>
</dbReference>
<evidence type="ECO:0000256" key="4">
    <source>
        <dbReference type="ARBA" id="ARBA00022475"/>
    </source>
</evidence>
<feature type="transmembrane region" description="Helical" evidence="9">
    <location>
        <begin position="203"/>
        <end position="224"/>
    </location>
</feature>
<dbReference type="AlphaFoldDB" id="A0A838XP26"/>
<feature type="transmembrane region" description="Helical" evidence="9">
    <location>
        <begin position="36"/>
        <end position="60"/>
    </location>
</feature>